<dbReference type="FunCoup" id="A0A0D2AMN0">
    <property type="interactions" value="177"/>
</dbReference>
<evidence type="ECO:0000259" key="5">
    <source>
        <dbReference type="Pfam" id="PF11935"/>
    </source>
</evidence>
<sequence length="738" mass="82758">MASNSAAAGNSQMAQLEAVRQMALVDPSNYKSVLTQIIPIFKSQNNPSPALRAWGADFIAEAFSSPAWTAQDKQEVSIPALPVLREMLELPPGQQSVPISQTSMIKSVIQAASSIYPHVFRHIIRNPDDTESWQMMSAIKSNILRRMDSEHPGVRICCIRFIERVVQTQTPGVIADPRRPETNETSLALVPPDHPVLKTQSLEAEAHGLLDRALGILQENHSDALLVTATLNGLGGLIRTRATIANRILNAVINFNPFRLANSPMTPANKLMIKSMEKTVVIFLQHIMKRAPQHPMMARMEAHIIRLQQMRKEILDNSGLKRPAEEASDMADPAKRQRVNVPPPMPIGVPPLPSHRPISVAELFTLTDDQRALNMNVKAIPPDMAAPVLVSLLRDHVNRETLHHAVNTVRTRYQQVTAPMQPPIQTDTPLDDEDDYEPDFFPTEDAEQIKNRLEADADMPLVRTVPESVAVYRLPKPPPMMPAQIDSLAYAVSDRMFENLARLMATKELRDNKRGFQDSVLRGSMDFQAYFRMIVRLAIRPFASPDGDVKNGTTGDSSQTPLTDYVRQRLLQFVLSDWQRRIAFAVTWFTEEYVAEIFIHSSPNSDSDGAVKPVSVSTASNYKRWLLRFLSDLSVYLGSGKQDLKFLVRFVSEIPLLDEEILKKIAHFADDPERVSTVSAAVRYLVSYRPSVREAALDALETVWRYEGHAKESPNAKMLTKFRPQMVERILSMVEATA</sequence>
<keyword evidence="3" id="KW-0539">Nucleus</keyword>
<evidence type="ECO:0000256" key="3">
    <source>
        <dbReference type="ARBA" id="ARBA00023242"/>
    </source>
</evidence>
<evidence type="ECO:0000313" key="6">
    <source>
        <dbReference type="EMBL" id="KIW07750.1"/>
    </source>
</evidence>
<reference evidence="6 7" key="1">
    <citation type="submission" date="2015-01" db="EMBL/GenBank/DDBJ databases">
        <title>The Genome Sequence of Ochroconis gallopava CBS43764.</title>
        <authorList>
            <consortium name="The Broad Institute Genomics Platform"/>
            <person name="Cuomo C."/>
            <person name="de Hoog S."/>
            <person name="Gorbushina A."/>
            <person name="Stielow B."/>
            <person name="Teixiera M."/>
            <person name="Abouelleil A."/>
            <person name="Chapman S.B."/>
            <person name="Priest M."/>
            <person name="Young S.K."/>
            <person name="Wortman J."/>
            <person name="Nusbaum C."/>
            <person name="Birren B."/>
        </authorList>
    </citation>
    <scope>NUCLEOTIDE SEQUENCE [LARGE SCALE GENOMIC DNA]</scope>
    <source>
        <strain evidence="6 7">CBS 43764</strain>
    </source>
</reference>
<dbReference type="RefSeq" id="XP_016217619.1">
    <property type="nucleotide sequence ID" value="XM_016354607.1"/>
</dbReference>
<accession>A0A0D2AMN0</accession>
<dbReference type="Gene3D" id="1.25.10.10">
    <property type="entry name" value="Leucine-rich Repeat Variant"/>
    <property type="match status" value="1"/>
</dbReference>
<evidence type="ECO:0000256" key="1">
    <source>
        <dbReference type="ARBA" id="ARBA00004123"/>
    </source>
</evidence>
<dbReference type="VEuPathDB" id="FungiDB:PV09_01679"/>
<evidence type="ECO:0000256" key="2">
    <source>
        <dbReference type="ARBA" id="ARBA00022664"/>
    </source>
</evidence>
<dbReference type="InterPro" id="IPR016024">
    <property type="entry name" value="ARM-type_fold"/>
</dbReference>
<dbReference type="EMBL" id="KN847532">
    <property type="protein sequence ID" value="KIW07750.1"/>
    <property type="molecule type" value="Genomic_DNA"/>
</dbReference>
<keyword evidence="2" id="KW-0507">mRNA processing</keyword>
<name>A0A0D2AMN0_9PEZI</name>
<dbReference type="GeneID" id="27309652"/>
<proteinExistence type="predicted"/>
<evidence type="ECO:0000256" key="4">
    <source>
        <dbReference type="SAM" id="MobiDB-lite"/>
    </source>
</evidence>
<dbReference type="Pfam" id="PF11935">
    <property type="entry name" value="SYMPK_PTA1_N"/>
    <property type="match status" value="1"/>
</dbReference>
<dbReference type="AlphaFoldDB" id="A0A0D2AMN0"/>
<dbReference type="InterPro" id="IPR011989">
    <property type="entry name" value="ARM-like"/>
</dbReference>
<feature type="domain" description="Symplekin/Pta1 N-terminal" evidence="5">
    <location>
        <begin position="103"/>
        <end position="315"/>
    </location>
</feature>
<dbReference type="PANTHER" id="PTHR15245">
    <property type="entry name" value="SYMPLEKIN-RELATED"/>
    <property type="match status" value="1"/>
</dbReference>
<dbReference type="SUPFAM" id="SSF48371">
    <property type="entry name" value="ARM repeat"/>
    <property type="match status" value="1"/>
</dbReference>
<dbReference type="InterPro" id="IPR021850">
    <property type="entry name" value="Symplekin/Pta1"/>
</dbReference>
<dbReference type="STRING" id="253628.A0A0D2AMN0"/>
<dbReference type="InterPro" id="IPR032460">
    <property type="entry name" value="Symplekin/Pta1_N"/>
</dbReference>
<organism evidence="6 7">
    <name type="scientific">Verruconis gallopava</name>
    <dbReference type="NCBI Taxonomy" id="253628"/>
    <lineage>
        <taxon>Eukaryota</taxon>
        <taxon>Fungi</taxon>
        <taxon>Dikarya</taxon>
        <taxon>Ascomycota</taxon>
        <taxon>Pezizomycotina</taxon>
        <taxon>Dothideomycetes</taxon>
        <taxon>Pleosporomycetidae</taxon>
        <taxon>Venturiales</taxon>
        <taxon>Sympoventuriaceae</taxon>
        <taxon>Verruconis</taxon>
    </lineage>
</organism>
<evidence type="ECO:0000313" key="7">
    <source>
        <dbReference type="Proteomes" id="UP000053259"/>
    </source>
</evidence>
<dbReference type="GO" id="GO:0006397">
    <property type="term" value="P:mRNA processing"/>
    <property type="evidence" value="ECO:0007669"/>
    <property type="project" value="UniProtKB-KW"/>
</dbReference>
<dbReference type="HOGENOM" id="CLU_021804_0_0_1"/>
<dbReference type="InParanoid" id="A0A0D2AMN0"/>
<dbReference type="GO" id="GO:0005847">
    <property type="term" value="C:mRNA cleavage and polyadenylation specificity factor complex"/>
    <property type="evidence" value="ECO:0007669"/>
    <property type="project" value="TreeGrafter"/>
</dbReference>
<protein>
    <recommendedName>
        <fullName evidence="5">Symplekin/Pta1 N-terminal domain-containing protein</fullName>
    </recommendedName>
</protein>
<dbReference type="OrthoDB" id="331600at2759"/>
<feature type="region of interest" description="Disordered" evidence="4">
    <location>
        <begin position="321"/>
        <end position="342"/>
    </location>
</feature>
<dbReference type="Proteomes" id="UP000053259">
    <property type="component" value="Unassembled WGS sequence"/>
</dbReference>
<dbReference type="PANTHER" id="PTHR15245:SF20">
    <property type="entry name" value="SYMPLEKIN"/>
    <property type="match status" value="1"/>
</dbReference>
<gene>
    <name evidence="6" type="ORF">PV09_01679</name>
</gene>
<comment type="subcellular location">
    <subcellularLocation>
        <location evidence="1">Nucleus</location>
    </subcellularLocation>
</comment>
<keyword evidence="7" id="KW-1185">Reference proteome</keyword>